<dbReference type="OrthoDB" id="193300at2759"/>
<dbReference type="InterPro" id="IPR052111">
    <property type="entry name" value="Spermatogenesis_Ciliary_MAP"/>
</dbReference>
<organism evidence="3 4">
    <name type="scientific">Callorhinchus milii</name>
    <name type="common">Ghost shark</name>
    <dbReference type="NCBI Taxonomy" id="7868"/>
    <lineage>
        <taxon>Eukaryota</taxon>
        <taxon>Metazoa</taxon>
        <taxon>Chordata</taxon>
        <taxon>Craniata</taxon>
        <taxon>Vertebrata</taxon>
        <taxon>Chondrichthyes</taxon>
        <taxon>Holocephali</taxon>
        <taxon>Chimaeriformes</taxon>
        <taxon>Callorhinchidae</taxon>
        <taxon>Callorhinchus</taxon>
    </lineage>
</organism>
<feature type="region of interest" description="Disordered" evidence="1">
    <location>
        <begin position="137"/>
        <end position="158"/>
    </location>
</feature>
<dbReference type="GO" id="GO:0005930">
    <property type="term" value="C:axoneme"/>
    <property type="evidence" value="ECO:0007669"/>
    <property type="project" value="TreeGrafter"/>
</dbReference>
<accession>A0A4W3GFV6</accession>
<dbReference type="Ensembl" id="ENSCMIT00000002343.1">
    <property type="protein sequence ID" value="ENSCMIP00000002261.1"/>
    <property type="gene ID" value="ENSCMIG00000001354.1"/>
</dbReference>
<gene>
    <name evidence="3" type="primary">LOC103188107</name>
</gene>
<evidence type="ECO:0000259" key="2">
    <source>
        <dbReference type="PROSITE" id="PS50021"/>
    </source>
</evidence>
<reference evidence="4" key="2">
    <citation type="journal article" date="2007" name="PLoS Biol.">
        <title>Survey sequencing and comparative analysis of the elephant shark (Callorhinchus milii) genome.</title>
        <authorList>
            <person name="Venkatesh B."/>
            <person name="Kirkness E.F."/>
            <person name="Loh Y.H."/>
            <person name="Halpern A.L."/>
            <person name="Lee A.P."/>
            <person name="Johnson J."/>
            <person name="Dandona N."/>
            <person name="Viswanathan L.D."/>
            <person name="Tay A."/>
            <person name="Venter J.C."/>
            <person name="Strausberg R.L."/>
            <person name="Brenner S."/>
        </authorList>
    </citation>
    <scope>NUCLEOTIDE SEQUENCE [LARGE SCALE GENOMIC DNA]</scope>
</reference>
<dbReference type="InParanoid" id="A0A4W3GFV6"/>
<dbReference type="InterPro" id="IPR010441">
    <property type="entry name" value="CH_2"/>
</dbReference>
<keyword evidence="4" id="KW-1185">Reference proteome</keyword>
<dbReference type="PANTHER" id="PTHR12509">
    <property type="entry name" value="SPERMATOGENESIS-ASSOCIATED 4-RELATED"/>
    <property type="match status" value="1"/>
</dbReference>
<dbReference type="OMA" id="KLDNWNT"/>
<feature type="compositionally biased region" description="Polar residues" evidence="1">
    <location>
        <begin position="137"/>
        <end position="157"/>
    </location>
</feature>
<dbReference type="GeneID" id="103188107"/>
<dbReference type="Gene3D" id="1.10.418.10">
    <property type="entry name" value="Calponin-like domain"/>
    <property type="match status" value="1"/>
</dbReference>
<dbReference type="GeneTree" id="ENSGT00910000144159"/>
<proteinExistence type="predicted"/>
<protein>
    <submittedName>
        <fullName evidence="3">Sperm flagellar 1</fullName>
    </submittedName>
</protein>
<reference evidence="3" key="4">
    <citation type="submission" date="2025-08" db="UniProtKB">
        <authorList>
            <consortium name="Ensembl"/>
        </authorList>
    </citation>
    <scope>IDENTIFICATION</scope>
</reference>
<dbReference type="SUPFAM" id="SSF47576">
    <property type="entry name" value="Calponin-homology domain, CH-domain"/>
    <property type="match status" value="1"/>
</dbReference>
<dbReference type="FunFam" id="1.10.418.10:FF:000059">
    <property type="entry name" value="RIKEN cDNA 6430531B16 gene"/>
    <property type="match status" value="1"/>
</dbReference>
<dbReference type="Proteomes" id="UP000314986">
    <property type="component" value="Unassembled WGS sequence"/>
</dbReference>
<dbReference type="GO" id="GO:0051493">
    <property type="term" value="P:regulation of cytoskeleton organization"/>
    <property type="evidence" value="ECO:0007669"/>
    <property type="project" value="TreeGrafter"/>
</dbReference>
<dbReference type="InterPro" id="IPR001715">
    <property type="entry name" value="CH_dom"/>
</dbReference>
<evidence type="ECO:0000313" key="4">
    <source>
        <dbReference type="Proteomes" id="UP000314986"/>
    </source>
</evidence>
<feature type="domain" description="Calponin-homology (CH)" evidence="2">
    <location>
        <begin position="3"/>
        <end position="108"/>
    </location>
</feature>
<dbReference type="KEGG" id="cmk:103188107"/>
<sequence>MDQEALEELHSWLDSIPLARAKRSLTRDFSDGVLLAKVVKTYFPQLVEMNDYVPASSTQQKLSNWGQLNRKVFHRLNFYVPNDVITKIAQCCPGVVELVLSTLKQKIQEKLKQKGSKRNSSSQDLEYYSTTMEQTLGYSSVSPRPKTYSTGDGQQVQHGAKLSNPMNPWPANCPPSQQLSPEVQILLAEKQQELLASQETIQILQVKVRRLEHLLYLKDVRINDLTRRMQQREQR</sequence>
<dbReference type="STRING" id="7868.ENSCMIP00000002261"/>
<reference evidence="4" key="3">
    <citation type="journal article" date="2014" name="Nature">
        <title>Elephant shark genome provides unique insights into gnathostome evolution.</title>
        <authorList>
            <consortium name="International Elephant Shark Genome Sequencing Consortium"/>
            <person name="Venkatesh B."/>
            <person name="Lee A.P."/>
            <person name="Ravi V."/>
            <person name="Maurya A.K."/>
            <person name="Lian M.M."/>
            <person name="Swann J.B."/>
            <person name="Ohta Y."/>
            <person name="Flajnik M.F."/>
            <person name="Sutoh Y."/>
            <person name="Kasahara M."/>
            <person name="Hoon S."/>
            <person name="Gangu V."/>
            <person name="Roy S.W."/>
            <person name="Irimia M."/>
            <person name="Korzh V."/>
            <person name="Kondrychyn I."/>
            <person name="Lim Z.W."/>
            <person name="Tay B.H."/>
            <person name="Tohari S."/>
            <person name="Kong K.W."/>
            <person name="Ho S."/>
            <person name="Lorente-Galdos B."/>
            <person name="Quilez J."/>
            <person name="Marques-Bonet T."/>
            <person name="Raney B.J."/>
            <person name="Ingham P.W."/>
            <person name="Tay A."/>
            <person name="Hillier L.W."/>
            <person name="Minx P."/>
            <person name="Boehm T."/>
            <person name="Wilson R.K."/>
            <person name="Brenner S."/>
            <person name="Warren W.C."/>
        </authorList>
    </citation>
    <scope>NUCLEOTIDE SEQUENCE [LARGE SCALE GENOMIC DNA]</scope>
</reference>
<dbReference type="Pfam" id="PF06294">
    <property type="entry name" value="CH_2"/>
    <property type="match status" value="1"/>
</dbReference>
<reference evidence="4" key="1">
    <citation type="journal article" date="2006" name="Science">
        <title>Ancient noncoding elements conserved in the human genome.</title>
        <authorList>
            <person name="Venkatesh B."/>
            <person name="Kirkness E.F."/>
            <person name="Loh Y.H."/>
            <person name="Halpern A.L."/>
            <person name="Lee A.P."/>
            <person name="Johnson J."/>
            <person name="Dandona N."/>
            <person name="Viswanathan L.D."/>
            <person name="Tay A."/>
            <person name="Venter J.C."/>
            <person name="Strausberg R.L."/>
            <person name="Brenner S."/>
        </authorList>
    </citation>
    <scope>NUCLEOTIDE SEQUENCE [LARGE SCALE GENOMIC DNA]</scope>
</reference>
<dbReference type="PANTHER" id="PTHR12509:SF9">
    <property type="entry name" value="SPERM FLAGELLAR PROTEIN 1 ISOFORM X1"/>
    <property type="match status" value="1"/>
</dbReference>
<dbReference type="PROSITE" id="PS50021">
    <property type="entry name" value="CH"/>
    <property type="match status" value="1"/>
</dbReference>
<evidence type="ECO:0000256" key="1">
    <source>
        <dbReference type="SAM" id="MobiDB-lite"/>
    </source>
</evidence>
<name>A0A4W3GFV6_CALMI</name>
<dbReference type="InterPro" id="IPR036872">
    <property type="entry name" value="CH_dom_sf"/>
</dbReference>
<evidence type="ECO:0000313" key="3">
    <source>
        <dbReference type="Ensembl" id="ENSCMIP00000002261.1"/>
    </source>
</evidence>
<reference evidence="3" key="5">
    <citation type="submission" date="2025-09" db="UniProtKB">
        <authorList>
            <consortium name="Ensembl"/>
        </authorList>
    </citation>
    <scope>IDENTIFICATION</scope>
</reference>
<dbReference type="GO" id="GO:0008017">
    <property type="term" value="F:microtubule binding"/>
    <property type="evidence" value="ECO:0007669"/>
    <property type="project" value="TreeGrafter"/>
</dbReference>
<dbReference type="AlphaFoldDB" id="A0A4W3GFV6"/>